<dbReference type="EMBL" id="CP111022">
    <property type="protein sequence ID" value="WAR19965.1"/>
    <property type="molecule type" value="Genomic_DNA"/>
</dbReference>
<protein>
    <recommendedName>
        <fullName evidence="3">BED-type domain-containing protein</fullName>
    </recommendedName>
</protein>
<keyword evidence="2" id="KW-1185">Reference proteome</keyword>
<dbReference type="PANTHER" id="PTHR37162:SF10">
    <property type="entry name" value="DUF4371 DOMAIN-CONTAINING PROTEIN"/>
    <property type="match status" value="1"/>
</dbReference>
<dbReference type="PANTHER" id="PTHR37162">
    <property type="entry name" value="HAT FAMILY DIMERISATION DOMAINCONTAINING PROTEIN-RELATED"/>
    <property type="match status" value="1"/>
</dbReference>
<gene>
    <name evidence="1" type="ORF">MAR_001803</name>
</gene>
<name>A0ABY7FCZ1_MYAAR</name>
<feature type="non-terminal residue" evidence="1">
    <location>
        <position position="220"/>
    </location>
</feature>
<evidence type="ECO:0000313" key="2">
    <source>
        <dbReference type="Proteomes" id="UP001164746"/>
    </source>
</evidence>
<accession>A0ABY7FCZ1</accession>
<evidence type="ECO:0000313" key="1">
    <source>
        <dbReference type="EMBL" id="WAR19965.1"/>
    </source>
</evidence>
<dbReference type="Proteomes" id="UP001164746">
    <property type="component" value="Chromosome 11"/>
</dbReference>
<proteinExistence type="predicted"/>
<organism evidence="1 2">
    <name type="scientific">Mya arenaria</name>
    <name type="common">Soft-shell clam</name>
    <dbReference type="NCBI Taxonomy" id="6604"/>
    <lineage>
        <taxon>Eukaryota</taxon>
        <taxon>Metazoa</taxon>
        <taxon>Spiralia</taxon>
        <taxon>Lophotrochozoa</taxon>
        <taxon>Mollusca</taxon>
        <taxon>Bivalvia</taxon>
        <taxon>Autobranchia</taxon>
        <taxon>Heteroconchia</taxon>
        <taxon>Euheterodonta</taxon>
        <taxon>Imparidentia</taxon>
        <taxon>Neoheterodontei</taxon>
        <taxon>Myida</taxon>
        <taxon>Myoidea</taxon>
        <taxon>Myidae</taxon>
        <taxon>Mya</taxon>
    </lineage>
</organism>
<sequence>KKGTDYARCKACNTDVSIGSGGRNDLTRHLTSKMHLAKAEAISSRPSFQNAFFKPASHDPVTRAEVCFATFIAEHNLSFFIADHFTDLVKVMFPYSEIAKKFRCRRTKVTNIVMKALAPVADTKVTRLCRNNKFSIMMDESNDQSDSKCVAILVRVYDSAVLKVMTYFLSMPVCNIGTGANLEVFTERDIPWQNMICYSSDNAPVMISANNSVLSRIREQ</sequence>
<reference evidence="1" key="1">
    <citation type="submission" date="2022-11" db="EMBL/GenBank/DDBJ databases">
        <title>Centuries of genome instability and evolution in soft-shell clam transmissible cancer (bioRxiv).</title>
        <authorList>
            <person name="Hart S.F.M."/>
            <person name="Yonemitsu M.A."/>
            <person name="Giersch R.M."/>
            <person name="Beal B.F."/>
            <person name="Arriagada G."/>
            <person name="Davis B.W."/>
            <person name="Ostrander E.A."/>
            <person name="Goff S.P."/>
            <person name="Metzger M.J."/>
        </authorList>
    </citation>
    <scope>NUCLEOTIDE SEQUENCE</scope>
    <source>
        <strain evidence="1">MELC-2E11</strain>
        <tissue evidence="1">Siphon/mantle</tissue>
    </source>
</reference>
<evidence type="ECO:0008006" key="3">
    <source>
        <dbReference type="Google" id="ProtNLM"/>
    </source>
</evidence>